<keyword evidence="4" id="KW-0812">Transmembrane</keyword>
<keyword evidence="3" id="KW-0460">Magnesium</keyword>
<keyword evidence="2" id="KW-0479">Metal-binding</keyword>
<evidence type="ECO:0000259" key="5">
    <source>
        <dbReference type="Pfam" id="PF16212"/>
    </source>
</evidence>
<comment type="subcellular location">
    <subcellularLocation>
        <location evidence="1">Membrane</location>
        <topology evidence="1">Multi-pass membrane protein</topology>
    </subcellularLocation>
</comment>
<feature type="domain" description="P-type ATPase C-terminal" evidence="5">
    <location>
        <begin position="2"/>
        <end position="70"/>
    </location>
</feature>
<evidence type="ECO:0000313" key="6">
    <source>
        <dbReference type="EMBL" id="CAD8102740.1"/>
    </source>
</evidence>
<evidence type="ECO:0000256" key="3">
    <source>
        <dbReference type="ARBA" id="ARBA00022842"/>
    </source>
</evidence>
<sequence length="120" mass="14652">MIAEMVLYFFYKNMIFTVPQFFFSYFCAFSGQSFFDDWYIIFYNLIFTALPLIMRGIFDQDIYYRQHIQYDDKEEVASVQKNLKTIQRLNSQVFIMQNKVKVFLQFQIICYGHLLVQYMV</sequence>
<dbReference type="GO" id="GO:0140326">
    <property type="term" value="F:ATPase-coupled intramembrane lipid transporter activity"/>
    <property type="evidence" value="ECO:0007669"/>
    <property type="project" value="TreeGrafter"/>
</dbReference>
<gene>
    <name evidence="6" type="ORF">PSON_ATCC_30995.1.T0780176</name>
</gene>
<organism evidence="6 7">
    <name type="scientific">Paramecium sonneborni</name>
    <dbReference type="NCBI Taxonomy" id="65129"/>
    <lineage>
        <taxon>Eukaryota</taxon>
        <taxon>Sar</taxon>
        <taxon>Alveolata</taxon>
        <taxon>Ciliophora</taxon>
        <taxon>Intramacronucleata</taxon>
        <taxon>Oligohymenophorea</taxon>
        <taxon>Peniculida</taxon>
        <taxon>Parameciidae</taxon>
        <taxon>Paramecium</taxon>
    </lineage>
</organism>
<evidence type="ECO:0000256" key="2">
    <source>
        <dbReference type="ARBA" id="ARBA00022723"/>
    </source>
</evidence>
<feature type="transmembrane region" description="Helical" evidence="4">
    <location>
        <begin position="38"/>
        <end position="58"/>
    </location>
</feature>
<dbReference type="PANTHER" id="PTHR24092:SF150">
    <property type="entry name" value="PHOSPHOLIPID-TRANSPORTING ATPASE"/>
    <property type="match status" value="1"/>
</dbReference>
<reference evidence="6" key="1">
    <citation type="submission" date="2021-01" db="EMBL/GenBank/DDBJ databases">
        <authorList>
            <consortium name="Genoscope - CEA"/>
            <person name="William W."/>
        </authorList>
    </citation>
    <scope>NUCLEOTIDE SEQUENCE</scope>
</reference>
<dbReference type="AlphaFoldDB" id="A0A8S1PHD8"/>
<dbReference type="PANTHER" id="PTHR24092">
    <property type="entry name" value="PROBABLE PHOSPHOLIPID-TRANSPORTING ATPASE"/>
    <property type="match status" value="1"/>
</dbReference>
<dbReference type="OrthoDB" id="377733at2759"/>
<evidence type="ECO:0000256" key="4">
    <source>
        <dbReference type="SAM" id="Phobius"/>
    </source>
</evidence>
<comment type="caution">
    <text evidence="6">The sequence shown here is derived from an EMBL/GenBank/DDBJ whole genome shotgun (WGS) entry which is preliminary data.</text>
</comment>
<accession>A0A8S1PHD8</accession>
<dbReference type="GO" id="GO:0046872">
    <property type="term" value="F:metal ion binding"/>
    <property type="evidence" value="ECO:0007669"/>
    <property type="project" value="UniProtKB-KW"/>
</dbReference>
<dbReference type="Pfam" id="PF16212">
    <property type="entry name" value="PhoLip_ATPase_C"/>
    <property type="match status" value="1"/>
</dbReference>
<dbReference type="Proteomes" id="UP000692954">
    <property type="component" value="Unassembled WGS sequence"/>
</dbReference>
<protein>
    <recommendedName>
        <fullName evidence="5">P-type ATPase C-terminal domain-containing protein</fullName>
    </recommendedName>
</protein>
<dbReference type="GO" id="GO:0005886">
    <property type="term" value="C:plasma membrane"/>
    <property type="evidence" value="ECO:0007669"/>
    <property type="project" value="TreeGrafter"/>
</dbReference>
<name>A0A8S1PHD8_9CILI</name>
<feature type="transmembrane region" description="Helical" evidence="4">
    <location>
        <begin position="7"/>
        <end position="26"/>
    </location>
</feature>
<dbReference type="GO" id="GO:0045332">
    <property type="term" value="P:phospholipid translocation"/>
    <property type="evidence" value="ECO:0007669"/>
    <property type="project" value="TreeGrafter"/>
</dbReference>
<dbReference type="EMBL" id="CAJJDN010000078">
    <property type="protein sequence ID" value="CAD8102740.1"/>
    <property type="molecule type" value="Genomic_DNA"/>
</dbReference>
<evidence type="ECO:0000313" key="7">
    <source>
        <dbReference type="Proteomes" id="UP000692954"/>
    </source>
</evidence>
<dbReference type="InterPro" id="IPR032630">
    <property type="entry name" value="P_typ_ATPase_c"/>
</dbReference>
<keyword evidence="7" id="KW-1185">Reference proteome</keyword>
<proteinExistence type="predicted"/>
<evidence type="ECO:0000256" key="1">
    <source>
        <dbReference type="ARBA" id="ARBA00004141"/>
    </source>
</evidence>
<keyword evidence="4" id="KW-1133">Transmembrane helix</keyword>
<keyword evidence="4" id="KW-0472">Membrane</keyword>